<protein>
    <submittedName>
        <fullName evidence="5">Metallophosphoesterase</fullName>
    </submittedName>
</protein>
<feature type="transmembrane region" description="Helical" evidence="3">
    <location>
        <begin position="76"/>
        <end position="98"/>
    </location>
</feature>
<dbReference type="Proteomes" id="UP000064967">
    <property type="component" value="Chromosome"/>
</dbReference>
<evidence type="ECO:0000313" key="6">
    <source>
        <dbReference type="Proteomes" id="UP000064967"/>
    </source>
</evidence>
<sequence length="382" mass="42534">MSRFMRFIITLTVSIQIPFVVAVAEASRRFLGVDTAHAWILGGVLGALGLFFFFGRAQSIVHDEQRPWQRTFLVDLPYWVHWCTCLYCLIPSLLYVILAPLSDLVRGLPVSLSPGFFMWTYASGLLVCGWGVTLRRWWFLTRRVEVRVRGLDKKFDGYTIAHLSDLHIGNLTPLWWGQRWARATNAENADMVVITGDMVTSGVNFHREIAQLVGELRGKDGVFVAMGNHDYFGEGEPLISLIREQGAKVLRNEGVVLERDGGQLYLAAIDDTWTRRADMDQALAERPSGAPTVLLAHDPDRFPEAVKRSVDLVLSGHTHGGQIAVPFIARHINASKLAHHYHLGVYQDGDSTLYVHPGLGTTGPPMRLGVAPALVMLTLRSA</sequence>
<dbReference type="GO" id="GO:0016020">
    <property type="term" value="C:membrane"/>
    <property type="evidence" value="ECO:0007669"/>
    <property type="project" value="GOC"/>
</dbReference>
<dbReference type="Pfam" id="PF00149">
    <property type="entry name" value="Metallophos"/>
    <property type="match status" value="1"/>
</dbReference>
<dbReference type="Gene3D" id="3.60.21.10">
    <property type="match status" value="1"/>
</dbReference>
<dbReference type="KEGG" id="llu:AKJ09_02834"/>
<dbReference type="InterPro" id="IPR051158">
    <property type="entry name" value="Metallophosphoesterase_sf"/>
</dbReference>
<gene>
    <name evidence="5" type="ORF">AKJ09_02834</name>
</gene>
<accession>A0A0K1PRJ5</accession>
<dbReference type="CDD" id="cd07385">
    <property type="entry name" value="MPP_YkuE_C"/>
    <property type="match status" value="1"/>
</dbReference>
<evidence type="ECO:0000256" key="3">
    <source>
        <dbReference type="SAM" id="Phobius"/>
    </source>
</evidence>
<feature type="transmembrane region" description="Helical" evidence="3">
    <location>
        <begin position="36"/>
        <end position="55"/>
    </location>
</feature>
<keyword evidence="1" id="KW-0479">Metal-binding</keyword>
<keyword evidence="3" id="KW-1133">Transmembrane helix</keyword>
<dbReference type="STRING" id="1391654.AKJ09_02834"/>
<feature type="transmembrane region" description="Helical" evidence="3">
    <location>
        <begin position="118"/>
        <end position="139"/>
    </location>
</feature>
<evidence type="ECO:0000313" key="5">
    <source>
        <dbReference type="EMBL" id="AKU96170.1"/>
    </source>
</evidence>
<evidence type="ECO:0000256" key="2">
    <source>
        <dbReference type="ARBA" id="ARBA00022801"/>
    </source>
</evidence>
<keyword evidence="3" id="KW-0812">Transmembrane</keyword>
<dbReference type="SUPFAM" id="SSF56300">
    <property type="entry name" value="Metallo-dependent phosphatases"/>
    <property type="match status" value="1"/>
</dbReference>
<dbReference type="PANTHER" id="PTHR31302">
    <property type="entry name" value="TRANSMEMBRANE PROTEIN WITH METALLOPHOSPHOESTERASE DOMAIN-RELATED"/>
    <property type="match status" value="1"/>
</dbReference>
<reference evidence="5 6" key="1">
    <citation type="submission" date="2015-08" db="EMBL/GenBank/DDBJ databases">
        <authorList>
            <person name="Babu N.S."/>
            <person name="Beckwith C.J."/>
            <person name="Beseler K.G."/>
            <person name="Brison A."/>
            <person name="Carone J.V."/>
            <person name="Caskin T.P."/>
            <person name="Diamond M."/>
            <person name="Durham M.E."/>
            <person name="Foxe J.M."/>
            <person name="Go M."/>
            <person name="Henderson B.A."/>
            <person name="Jones I.B."/>
            <person name="McGettigan J.A."/>
            <person name="Micheletti S.J."/>
            <person name="Nasrallah M.E."/>
            <person name="Ortiz D."/>
            <person name="Piller C.R."/>
            <person name="Privatt S.R."/>
            <person name="Schneider S.L."/>
            <person name="Sharp S."/>
            <person name="Smith T.C."/>
            <person name="Stanton J.D."/>
            <person name="Ullery H.E."/>
            <person name="Wilson R.J."/>
            <person name="Serrano M.G."/>
            <person name="Buck G."/>
            <person name="Lee V."/>
            <person name="Wang Y."/>
            <person name="Carvalho R."/>
            <person name="Voegtly L."/>
            <person name="Shi R."/>
            <person name="Duckworth R."/>
            <person name="Johnson A."/>
            <person name="Loviza R."/>
            <person name="Walstead R."/>
            <person name="Shah Z."/>
            <person name="Kiflezghi M."/>
            <person name="Wade K."/>
            <person name="Ball S.L."/>
            <person name="Bradley K.W."/>
            <person name="Asai D.J."/>
            <person name="Bowman C.A."/>
            <person name="Russell D.A."/>
            <person name="Pope W.H."/>
            <person name="Jacobs-Sera D."/>
            <person name="Hendrix R.W."/>
            <person name="Hatfull G.F."/>
        </authorList>
    </citation>
    <scope>NUCLEOTIDE SEQUENCE [LARGE SCALE GENOMIC DNA]</scope>
    <source>
        <strain evidence="5 6">DSM 27648</strain>
    </source>
</reference>
<dbReference type="InterPro" id="IPR029052">
    <property type="entry name" value="Metallo-depent_PP-like"/>
</dbReference>
<feature type="domain" description="Calcineurin-like phosphoesterase" evidence="4">
    <location>
        <begin position="159"/>
        <end position="320"/>
    </location>
</feature>
<dbReference type="RefSeq" id="WP_169927499.1">
    <property type="nucleotide sequence ID" value="NZ_CP012333.1"/>
</dbReference>
<organism evidence="5 6">
    <name type="scientific">Labilithrix luteola</name>
    <dbReference type="NCBI Taxonomy" id="1391654"/>
    <lineage>
        <taxon>Bacteria</taxon>
        <taxon>Pseudomonadati</taxon>
        <taxon>Myxococcota</taxon>
        <taxon>Polyangia</taxon>
        <taxon>Polyangiales</taxon>
        <taxon>Labilitrichaceae</taxon>
        <taxon>Labilithrix</taxon>
    </lineage>
</organism>
<keyword evidence="3" id="KW-0472">Membrane</keyword>
<dbReference type="AlphaFoldDB" id="A0A0K1PRJ5"/>
<dbReference type="PATRIC" id="fig|1391654.3.peg.2868"/>
<evidence type="ECO:0000259" key="4">
    <source>
        <dbReference type="Pfam" id="PF00149"/>
    </source>
</evidence>
<evidence type="ECO:0000256" key="1">
    <source>
        <dbReference type="ARBA" id="ARBA00022723"/>
    </source>
</evidence>
<name>A0A0K1PRJ5_9BACT</name>
<dbReference type="GO" id="GO:0008758">
    <property type="term" value="F:UDP-2,3-diacylglucosamine hydrolase activity"/>
    <property type="evidence" value="ECO:0007669"/>
    <property type="project" value="TreeGrafter"/>
</dbReference>
<dbReference type="InterPro" id="IPR004843">
    <property type="entry name" value="Calcineurin-like_PHP"/>
</dbReference>
<dbReference type="GO" id="GO:0009245">
    <property type="term" value="P:lipid A biosynthetic process"/>
    <property type="evidence" value="ECO:0007669"/>
    <property type="project" value="TreeGrafter"/>
</dbReference>
<keyword evidence="6" id="KW-1185">Reference proteome</keyword>
<dbReference type="GO" id="GO:0046872">
    <property type="term" value="F:metal ion binding"/>
    <property type="evidence" value="ECO:0007669"/>
    <property type="project" value="UniProtKB-KW"/>
</dbReference>
<dbReference type="PANTHER" id="PTHR31302:SF31">
    <property type="entry name" value="PHOSPHODIESTERASE YAEI"/>
    <property type="match status" value="1"/>
</dbReference>
<keyword evidence="2" id="KW-0378">Hydrolase</keyword>
<dbReference type="EMBL" id="CP012333">
    <property type="protein sequence ID" value="AKU96170.1"/>
    <property type="molecule type" value="Genomic_DNA"/>
</dbReference>
<proteinExistence type="predicted"/>